<evidence type="ECO:0000256" key="1">
    <source>
        <dbReference type="SAM" id="MobiDB-lite"/>
    </source>
</evidence>
<gene>
    <name evidence="3" type="ORF">Daesc_008865</name>
</gene>
<dbReference type="EMBL" id="JBANMG010000008">
    <property type="protein sequence ID" value="KAK6950537.1"/>
    <property type="molecule type" value="Genomic_DNA"/>
</dbReference>
<evidence type="ECO:0000313" key="4">
    <source>
        <dbReference type="Proteomes" id="UP001369815"/>
    </source>
</evidence>
<feature type="transmembrane region" description="Helical" evidence="2">
    <location>
        <begin position="126"/>
        <end position="147"/>
    </location>
</feature>
<organism evidence="3 4">
    <name type="scientific">Daldinia eschscholtzii</name>
    <dbReference type="NCBI Taxonomy" id="292717"/>
    <lineage>
        <taxon>Eukaryota</taxon>
        <taxon>Fungi</taxon>
        <taxon>Dikarya</taxon>
        <taxon>Ascomycota</taxon>
        <taxon>Pezizomycotina</taxon>
        <taxon>Sordariomycetes</taxon>
        <taxon>Xylariomycetidae</taxon>
        <taxon>Xylariales</taxon>
        <taxon>Hypoxylaceae</taxon>
        <taxon>Daldinia</taxon>
    </lineage>
</organism>
<keyword evidence="2" id="KW-0812">Transmembrane</keyword>
<dbReference type="AlphaFoldDB" id="A0AAX6MDT0"/>
<evidence type="ECO:0000256" key="2">
    <source>
        <dbReference type="SAM" id="Phobius"/>
    </source>
</evidence>
<feature type="transmembrane region" description="Helical" evidence="2">
    <location>
        <begin position="200"/>
        <end position="218"/>
    </location>
</feature>
<dbReference type="Proteomes" id="UP001369815">
    <property type="component" value="Unassembled WGS sequence"/>
</dbReference>
<reference evidence="3 4" key="1">
    <citation type="journal article" date="2024" name="Front Chem Biol">
        <title>Unveiling the potential of Daldinia eschscholtzii MFLUCC 19-0629 through bioactivity and bioinformatics studies for enhanced sustainable agriculture production.</title>
        <authorList>
            <person name="Brooks S."/>
            <person name="Weaver J.A."/>
            <person name="Klomchit A."/>
            <person name="Alharthi S.A."/>
            <person name="Onlamun T."/>
            <person name="Nurani R."/>
            <person name="Vong T.K."/>
            <person name="Alberti F."/>
            <person name="Greco C."/>
        </authorList>
    </citation>
    <scope>NUCLEOTIDE SEQUENCE [LARGE SCALE GENOMIC DNA]</scope>
    <source>
        <strain evidence="3">MFLUCC 19-0629</strain>
    </source>
</reference>
<comment type="caution">
    <text evidence="3">The sequence shown here is derived from an EMBL/GenBank/DDBJ whole genome shotgun (WGS) entry which is preliminary data.</text>
</comment>
<feature type="region of interest" description="Disordered" evidence="1">
    <location>
        <begin position="1"/>
        <end position="26"/>
    </location>
</feature>
<keyword evidence="2" id="KW-1133">Transmembrane helix</keyword>
<sequence>MTAAVMDHEFQDERDHQDRGSQTEGSELDFEIDNPVFERGQGIDWESWWQIIVHRNGGIQEAEPAEYPAEAWSLDIKGVPFPFNLDETWYCTALLTLILLTHSELDTEWLLQRGCRHYFVRISFRIFLTVAISFFSTLVFEIAGNIVDLAREAFIDRISLHIKALFVEHLGWGPVDEEGRADWENRVPFYHDTTYLHEPILELVGGITILIFHYAVMVKLSAIRLATGAGIILLAELMSKKMAEFVVSLPSYFALPTPEMDGLSDVMTLLWEYGVPSIIQVWTAAFLYLSVFLFMSRAETPIILGQGGQDPFSKLAFQLLRATAMHLLAYTAYQITSSCVVASQSLPFQLNIYTLHDTSMGHKVLKRSDIELSLGAGVLTMAAHWLVKNACKWFVSLCWPSWVSYIAWLSIKTEESTWRNWVVYGSLLDNDMDVLNPDKRVTARAMMTALFGLKSSWPARMRLSTGEDID</sequence>
<feature type="transmembrane region" description="Helical" evidence="2">
    <location>
        <begin position="273"/>
        <end position="294"/>
    </location>
</feature>
<keyword evidence="4" id="KW-1185">Reference proteome</keyword>
<name>A0AAX6MDT0_9PEZI</name>
<feature type="compositionally biased region" description="Basic and acidic residues" evidence="1">
    <location>
        <begin position="1"/>
        <end position="21"/>
    </location>
</feature>
<proteinExistence type="predicted"/>
<evidence type="ECO:0000313" key="3">
    <source>
        <dbReference type="EMBL" id="KAK6950537.1"/>
    </source>
</evidence>
<keyword evidence="2" id="KW-0472">Membrane</keyword>
<protein>
    <submittedName>
        <fullName evidence="3">Uncharacterized protein</fullName>
    </submittedName>
</protein>
<accession>A0AAX6MDT0</accession>